<organism evidence="6">
    <name type="scientific">hydrothermal vent metagenome</name>
    <dbReference type="NCBI Taxonomy" id="652676"/>
    <lineage>
        <taxon>unclassified sequences</taxon>
        <taxon>metagenomes</taxon>
        <taxon>ecological metagenomes</taxon>
    </lineage>
</organism>
<feature type="domain" description="LptD C-terminal" evidence="5">
    <location>
        <begin position="290"/>
        <end position="622"/>
    </location>
</feature>
<accession>A0A1W1E466</accession>
<dbReference type="Pfam" id="PF04453">
    <property type="entry name" value="LptD"/>
    <property type="match status" value="1"/>
</dbReference>
<evidence type="ECO:0000259" key="5">
    <source>
        <dbReference type="Pfam" id="PF04453"/>
    </source>
</evidence>
<dbReference type="PANTHER" id="PTHR30189">
    <property type="entry name" value="LPS-ASSEMBLY PROTEIN"/>
    <property type="match status" value="1"/>
</dbReference>
<dbReference type="GO" id="GO:0043165">
    <property type="term" value="P:Gram-negative-bacterium-type cell outer membrane assembly"/>
    <property type="evidence" value="ECO:0007669"/>
    <property type="project" value="InterPro"/>
</dbReference>
<reference evidence="6" key="1">
    <citation type="submission" date="2016-10" db="EMBL/GenBank/DDBJ databases">
        <authorList>
            <person name="de Groot N.N."/>
        </authorList>
    </citation>
    <scope>NUCLEOTIDE SEQUENCE</scope>
</reference>
<evidence type="ECO:0000313" key="6">
    <source>
        <dbReference type="EMBL" id="SFV88526.1"/>
    </source>
</evidence>
<dbReference type="GO" id="GO:0009279">
    <property type="term" value="C:cell outer membrane"/>
    <property type="evidence" value="ECO:0007669"/>
    <property type="project" value="InterPro"/>
</dbReference>
<name>A0A1W1E466_9ZZZZ</name>
<dbReference type="InterPro" id="IPR007543">
    <property type="entry name" value="LptD_C"/>
</dbReference>
<dbReference type="Pfam" id="PF03968">
    <property type="entry name" value="LptD_N"/>
    <property type="match status" value="1"/>
</dbReference>
<feature type="domain" description="Organic solvent tolerance-like N-terminal" evidence="4">
    <location>
        <begin position="73"/>
        <end position="179"/>
    </location>
</feature>
<evidence type="ECO:0000259" key="4">
    <source>
        <dbReference type="Pfam" id="PF03968"/>
    </source>
</evidence>
<proteinExistence type="inferred from homology"/>
<evidence type="ECO:0000256" key="3">
    <source>
        <dbReference type="ARBA" id="ARBA00023237"/>
    </source>
</evidence>
<dbReference type="InterPro" id="IPR050218">
    <property type="entry name" value="LptD"/>
</dbReference>
<dbReference type="HAMAP" id="MF_01411">
    <property type="entry name" value="LPS_assembly_LptD"/>
    <property type="match status" value="1"/>
</dbReference>
<keyword evidence="1" id="KW-0732">Signal</keyword>
<dbReference type="GO" id="GO:0015920">
    <property type="term" value="P:lipopolysaccharide transport"/>
    <property type="evidence" value="ECO:0007669"/>
    <property type="project" value="InterPro"/>
</dbReference>
<keyword evidence="2" id="KW-0472">Membrane</keyword>
<dbReference type="GO" id="GO:1990351">
    <property type="term" value="C:transporter complex"/>
    <property type="evidence" value="ECO:0007669"/>
    <property type="project" value="TreeGrafter"/>
</dbReference>
<gene>
    <name evidence="6" type="ORF">MNB_SUP05-SYMBIONT-7-565</name>
</gene>
<evidence type="ECO:0000256" key="1">
    <source>
        <dbReference type="ARBA" id="ARBA00022729"/>
    </source>
</evidence>
<sequence>MRKLSVLSTFILLSGVVNAQEYAIGCGGTPLLFPKQVLSTDAENVDITADRSEVADNNYLLTGDASLNSTEYYVSADKIELNQTAKTLSANGSVKFQGKDIMLTGNSVTIKKQEDKTSNTVFQQVTYHYPETKINGQAAKIVNDGNKQSFDLMSYSLCPLGNTDWQMKADKVTLDQKANRGVAENVTVEFMGVPIFYTPHHEWVLKGRSSGFLAPSVGNYTESDASSGSGYQVRIPYYFNIAAERDFLLTLNRLSTRGNVVEGKYRQLLDKGRMQIEGHYLNKDKITEDDRWLLNTQLDLSLNDKTELSVITKRVSDRAYFKEVTHENTDETSLKSSVNVAYEGGKGIAGGVFSEVEQVLSGDAEYTRGLEVFVNKKIAGLGNFSAVNTQFKHKQVGDSIDGVVIQAGSRRHIQADFNRPIETNAYSIKPKFTMAKTYYAMQTVADQDRSIYSVGIDSKLLFERNTHLFGKDIIQTLTPRLAYNYTPSKDQSALQNFDSERKSASYENLFSGKKFTGLDRISKTNDVVVGLESNFIDKNTGETYLSLKIAQARHLSDTTMKLDGTIETQKRYSDIAAGVDLTLDKFTFNHAIQYDPDAQSVVRSNSALRYTFNPQKRLSLTHENDAGKRTVGIYGAYPVTQKIHLFAGINHSLSDKITNRKTIGFAYDACCWAVRVAHFDEYTNVGIHDKVTKFEFVLKGLTSSDSALAARLEKEIPNYLVNLEK</sequence>
<dbReference type="PANTHER" id="PTHR30189:SF1">
    <property type="entry name" value="LPS-ASSEMBLY PROTEIN LPTD"/>
    <property type="match status" value="1"/>
</dbReference>
<dbReference type="InterPro" id="IPR020889">
    <property type="entry name" value="LipoPS_assembly_LptD"/>
</dbReference>
<evidence type="ECO:0000256" key="2">
    <source>
        <dbReference type="ARBA" id="ARBA00023136"/>
    </source>
</evidence>
<dbReference type="Gene3D" id="2.60.450.10">
    <property type="entry name" value="Lipopolysaccharide (LPS) transport protein A like domain"/>
    <property type="match status" value="1"/>
</dbReference>
<dbReference type="InterPro" id="IPR005653">
    <property type="entry name" value="OstA-like_N"/>
</dbReference>
<dbReference type="AlphaFoldDB" id="A0A1W1E466"/>
<protein>
    <submittedName>
        <fullName evidence="6">Outer membrane protein Imp, required for envelope biogenesis / Organic solvent tolerance protein</fullName>
    </submittedName>
</protein>
<dbReference type="EMBL" id="FPIA01000059">
    <property type="protein sequence ID" value="SFV88526.1"/>
    <property type="molecule type" value="Genomic_DNA"/>
</dbReference>
<keyword evidence="3" id="KW-0998">Cell outer membrane</keyword>